<gene>
    <name evidence="1" type="ORF">NPIL_371141</name>
</gene>
<name>A0A8X6NJA9_NEPPI</name>
<keyword evidence="2" id="KW-1185">Reference proteome</keyword>
<reference evidence="1" key="1">
    <citation type="submission" date="2020-08" db="EMBL/GenBank/DDBJ databases">
        <title>Multicomponent nature underlies the extraordinary mechanical properties of spider dragline silk.</title>
        <authorList>
            <person name="Kono N."/>
            <person name="Nakamura H."/>
            <person name="Mori M."/>
            <person name="Yoshida Y."/>
            <person name="Ohtoshi R."/>
            <person name="Malay A.D."/>
            <person name="Moran D.A.P."/>
            <person name="Tomita M."/>
            <person name="Numata K."/>
            <person name="Arakawa K."/>
        </authorList>
    </citation>
    <scope>NUCLEOTIDE SEQUENCE</scope>
</reference>
<organism evidence="1 2">
    <name type="scientific">Nephila pilipes</name>
    <name type="common">Giant wood spider</name>
    <name type="synonym">Nephila maculata</name>
    <dbReference type="NCBI Taxonomy" id="299642"/>
    <lineage>
        <taxon>Eukaryota</taxon>
        <taxon>Metazoa</taxon>
        <taxon>Ecdysozoa</taxon>
        <taxon>Arthropoda</taxon>
        <taxon>Chelicerata</taxon>
        <taxon>Arachnida</taxon>
        <taxon>Araneae</taxon>
        <taxon>Araneomorphae</taxon>
        <taxon>Entelegynae</taxon>
        <taxon>Araneoidea</taxon>
        <taxon>Nephilidae</taxon>
        <taxon>Nephila</taxon>
    </lineage>
</organism>
<accession>A0A8X6NJA9</accession>
<dbReference type="Proteomes" id="UP000887013">
    <property type="component" value="Unassembled WGS sequence"/>
</dbReference>
<comment type="caution">
    <text evidence="1">The sequence shown here is derived from an EMBL/GenBank/DDBJ whole genome shotgun (WGS) entry which is preliminary data.</text>
</comment>
<proteinExistence type="predicted"/>
<evidence type="ECO:0000313" key="2">
    <source>
        <dbReference type="Proteomes" id="UP000887013"/>
    </source>
</evidence>
<protein>
    <submittedName>
        <fullName evidence="1">Uncharacterized protein</fullName>
    </submittedName>
</protein>
<dbReference type="EMBL" id="BMAW01009837">
    <property type="protein sequence ID" value="GFT15937.1"/>
    <property type="molecule type" value="Genomic_DNA"/>
</dbReference>
<dbReference type="AlphaFoldDB" id="A0A8X6NJA9"/>
<evidence type="ECO:0000313" key="1">
    <source>
        <dbReference type="EMBL" id="GFT15937.1"/>
    </source>
</evidence>
<sequence length="96" mass="10797">MVKRVDDSRNNGSDSNLQALIRETLPVLSVLDNQIQKGSHQDASKVSVLLRQVADRGRKGADQPCLRLPHMYLISRAPSAKSEFKKFGVRLDHKYP</sequence>